<gene>
    <name evidence="1" type="ORF">AYP45_14810</name>
</gene>
<sequence>MRENGAKYFCAIILKECDVVKNNYLRNIAFVLLCLTFTFPISVRAHEGHDHNTDTLITIGKRSYIHFQTVLMGYQYIYSYMVKGGSGETSSLAQGLIDAANMGVQTEPEGPGQHMMQHILEGAELLKSAKNAGERQEAFTSVSNALFPFFKQWPNQLMRSRLKICRCKSGHQWLQPDNCPTACPYSSNKSANCLTIEETIY</sequence>
<evidence type="ECO:0000313" key="2">
    <source>
        <dbReference type="Proteomes" id="UP000189681"/>
    </source>
</evidence>
<accession>A0A1V4AQN3</accession>
<protein>
    <submittedName>
        <fullName evidence="1">Uncharacterized protein</fullName>
    </submittedName>
</protein>
<proteinExistence type="predicted"/>
<dbReference type="Proteomes" id="UP000189681">
    <property type="component" value="Unassembled WGS sequence"/>
</dbReference>
<organism evidence="1 2">
    <name type="scientific">Candidatus Brocadia carolinensis</name>
    <dbReference type="NCBI Taxonomy" id="1004156"/>
    <lineage>
        <taxon>Bacteria</taxon>
        <taxon>Pseudomonadati</taxon>
        <taxon>Planctomycetota</taxon>
        <taxon>Candidatus Brocadiia</taxon>
        <taxon>Candidatus Brocadiales</taxon>
        <taxon>Candidatus Brocadiaceae</taxon>
        <taxon>Candidatus Brocadia</taxon>
    </lineage>
</organism>
<name>A0A1V4AQN3_9BACT</name>
<dbReference type="EMBL" id="AYTS01000147">
    <property type="protein sequence ID" value="OOP55416.1"/>
    <property type="molecule type" value="Genomic_DNA"/>
</dbReference>
<comment type="caution">
    <text evidence="1">The sequence shown here is derived from an EMBL/GenBank/DDBJ whole genome shotgun (WGS) entry which is preliminary data.</text>
</comment>
<dbReference type="AlphaFoldDB" id="A0A1V4AQN3"/>
<reference evidence="1 2" key="1">
    <citation type="journal article" date="2017" name="Water Res.">
        <title>Discovery and metagenomic analysis of an anammox bacterial enrichment related to Candidatus "Brocadia caroliniensis" in a full-scale glycerol-fed nitritation-denitritation separate centrate treatment process.</title>
        <authorList>
            <person name="Park H."/>
            <person name="Brotto A.C."/>
            <person name="van Loosdrecht M.C."/>
            <person name="Chandran K."/>
        </authorList>
    </citation>
    <scope>NUCLEOTIDE SEQUENCE [LARGE SCALE GENOMIC DNA]</scope>
    <source>
        <strain evidence="1">26THWARD</strain>
    </source>
</reference>
<evidence type="ECO:0000313" key="1">
    <source>
        <dbReference type="EMBL" id="OOP55416.1"/>
    </source>
</evidence>